<dbReference type="PANTHER" id="PTHR30290:SF10">
    <property type="entry name" value="PERIPLASMIC OLIGOPEPTIDE-BINDING PROTEIN-RELATED"/>
    <property type="match status" value="1"/>
</dbReference>
<dbReference type="PANTHER" id="PTHR30290">
    <property type="entry name" value="PERIPLASMIC BINDING COMPONENT OF ABC TRANSPORTER"/>
    <property type="match status" value="1"/>
</dbReference>
<sequence length="517" mass="56546">MRSTVRLRILITCGVLVAAGVGGWQLLPSDGERTDPITVGTTDEVTSLDPAGAYDAGSWAMYSNVFQSLLTFKPGLSQPVPDAAESCRFSGTKLSTYQCTLRDDLTFANGRKVTAEDVKYSFERMLRIKTDVGPQPLFPTLKSVSVQGRTVTFHLSGRDATFPLKVATGAGSIVDKDHYPADRLRTDPAVDGSGPYVLKEYKEGASARLEPNPRYKGAVTKAGHTVLVKYYGQSEDLAKAWKAKEVQVTHRQLPPDFISTLGTKDGTRITEAESAEIRNLNFNVRPGSPMADKAVRQAVAAVLDRPAITEGAYKGTVEPLYSLIPQGFVGHSTAFFDVYPEPSRKKARELLKDAGIKTPVEFTLGVRKDATYVAEAAEIKRQLDGTGLFEVKVVEVDWKNFQKGYAKGSYDAYGVGWLPDFPDSDSFTAPLVGTGNTLHNGFSSKRIDGLIASTQQYSDRGRATGDFKEIQNEVAVDVPLVPLWQKKDYVLSTEAVTGSQYLSDGTGIWRLWELSWI</sequence>
<evidence type="ECO:0000256" key="1">
    <source>
        <dbReference type="ARBA" id="ARBA00004196"/>
    </source>
</evidence>
<feature type="domain" description="Solute-binding protein family 5" evidence="6">
    <location>
        <begin position="78"/>
        <end position="436"/>
    </location>
</feature>
<dbReference type="Gene3D" id="3.10.105.10">
    <property type="entry name" value="Dipeptide-binding Protein, Domain 3"/>
    <property type="match status" value="1"/>
</dbReference>
<dbReference type="PIRSF" id="PIRSF002741">
    <property type="entry name" value="MppA"/>
    <property type="match status" value="1"/>
</dbReference>
<comment type="subcellular location">
    <subcellularLocation>
        <location evidence="1">Cell envelope</location>
    </subcellularLocation>
</comment>
<evidence type="ECO:0000256" key="4">
    <source>
        <dbReference type="ARBA" id="ARBA00022729"/>
    </source>
</evidence>
<protein>
    <submittedName>
        <fullName evidence="7">ABC transporter substrate-binding protein</fullName>
    </submittedName>
</protein>
<dbReference type="Proteomes" id="UP001611339">
    <property type="component" value="Unassembled WGS sequence"/>
</dbReference>
<evidence type="ECO:0000256" key="2">
    <source>
        <dbReference type="ARBA" id="ARBA00005695"/>
    </source>
</evidence>
<name>A0ABW7U7I3_9ACTN</name>
<keyword evidence="8" id="KW-1185">Reference proteome</keyword>
<evidence type="ECO:0000256" key="3">
    <source>
        <dbReference type="ARBA" id="ARBA00022448"/>
    </source>
</evidence>
<dbReference type="InterPro" id="IPR039424">
    <property type="entry name" value="SBP_5"/>
</dbReference>
<evidence type="ECO:0000313" key="7">
    <source>
        <dbReference type="EMBL" id="MFI1715597.1"/>
    </source>
</evidence>
<reference evidence="7 8" key="1">
    <citation type="submission" date="2024-10" db="EMBL/GenBank/DDBJ databases">
        <title>The Natural Products Discovery Center: Release of the First 8490 Sequenced Strains for Exploring Actinobacteria Biosynthetic Diversity.</title>
        <authorList>
            <person name="Kalkreuter E."/>
            <person name="Kautsar S.A."/>
            <person name="Yang D."/>
            <person name="Bader C.D."/>
            <person name="Teijaro C.N."/>
            <person name="Fluegel L."/>
            <person name="Davis C.M."/>
            <person name="Simpson J.R."/>
            <person name="Lauterbach L."/>
            <person name="Steele A.D."/>
            <person name="Gui C."/>
            <person name="Meng S."/>
            <person name="Li G."/>
            <person name="Viehrig K."/>
            <person name="Ye F."/>
            <person name="Su P."/>
            <person name="Kiefer A.F."/>
            <person name="Nichols A."/>
            <person name="Cepeda A.J."/>
            <person name="Yan W."/>
            <person name="Fan B."/>
            <person name="Jiang Y."/>
            <person name="Adhikari A."/>
            <person name="Zheng C.-J."/>
            <person name="Schuster L."/>
            <person name="Cowan T.M."/>
            <person name="Smanski M.J."/>
            <person name="Chevrette M.G."/>
            <person name="De Carvalho L.P.S."/>
            <person name="Shen B."/>
        </authorList>
    </citation>
    <scope>NUCLEOTIDE SEQUENCE [LARGE SCALE GENOMIC DNA]</scope>
    <source>
        <strain evidence="7 8">NPDC020602</strain>
    </source>
</reference>
<keyword evidence="4" id="KW-0732">Signal</keyword>
<keyword evidence="3" id="KW-0813">Transport</keyword>
<gene>
    <name evidence="7" type="ORF">ACH407_18750</name>
</gene>
<dbReference type="EMBL" id="JBIRUI010000007">
    <property type="protein sequence ID" value="MFI1715597.1"/>
    <property type="molecule type" value="Genomic_DNA"/>
</dbReference>
<dbReference type="InterPro" id="IPR000914">
    <property type="entry name" value="SBP_5_dom"/>
</dbReference>
<dbReference type="Pfam" id="PF00496">
    <property type="entry name" value="SBP_bac_5"/>
    <property type="match status" value="1"/>
</dbReference>
<comment type="similarity">
    <text evidence="2">Belongs to the bacterial solute-binding protein 5 family.</text>
</comment>
<keyword evidence="5" id="KW-0472">Membrane</keyword>
<comment type="caution">
    <text evidence="7">The sequence shown here is derived from an EMBL/GenBank/DDBJ whole genome shotgun (WGS) entry which is preliminary data.</text>
</comment>
<evidence type="ECO:0000256" key="5">
    <source>
        <dbReference type="SAM" id="Phobius"/>
    </source>
</evidence>
<dbReference type="InterPro" id="IPR030678">
    <property type="entry name" value="Peptide/Ni-bd"/>
</dbReference>
<evidence type="ECO:0000313" key="8">
    <source>
        <dbReference type="Proteomes" id="UP001611339"/>
    </source>
</evidence>
<accession>A0ABW7U7I3</accession>
<feature type="transmembrane region" description="Helical" evidence="5">
    <location>
        <begin position="7"/>
        <end position="27"/>
    </location>
</feature>
<evidence type="ECO:0000259" key="6">
    <source>
        <dbReference type="Pfam" id="PF00496"/>
    </source>
</evidence>
<dbReference type="SUPFAM" id="SSF53850">
    <property type="entry name" value="Periplasmic binding protein-like II"/>
    <property type="match status" value="1"/>
</dbReference>
<keyword evidence="5" id="KW-0812">Transmembrane</keyword>
<organism evidence="7 8">
    <name type="scientific">Streptomyces litmocidini</name>
    <dbReference type="NCBI Taxonomy" id="67318"/>
    <lineage>
        <taxon>Bacteria</taxon>
        <taxon>Bacillati</taxon>
        <taxon>Actinomycetota</taxon>
        <taxon>Actinomycetes</taxon>
        <taxon>Kitasatosporales</taxon>
        <taxon>Streptomycetaceae</taxon>
        <taxon>Streptomyces</taxon>
    </lineage>
</organism>
<dbReference type="RefSeq" id="WP_359589773.1">
    <property type="nucleotide sequence ID" value="NZ_JBEYXG010000017.1"/>
</dbReference>
<keyword evidence="5" id="KW-1133">Transmembrane helix</keyword>
<dbReference type="Gene3D" id="3.40.190.10">
    <property type="entry name" value="Periplasmic binding protein-like II"/>
    <property type="match status" value="1"/>
</dbReference>
<proteinExistence type="inferred from homology"/>